<evidence type="ECO:0000313" key="4">
    <source>
        <dbReference type="Proteomes" id="UP001243364"/>
    </source>
</evidence>
<feature type="transmembrane region" description="Helical" evidence="2">
    <location>
        <begin position="454"/>
        <end position="476"/>
    </location>
</feature>
<organism evidence="3 4">
    <name type="scientific">Streptomyces achromogenes</name>
    <dbReference type="NCBI Taxonomy" id="67255"/>
    <lineage>
        <taxon>Bacteria</taxon>
        <taxon>Bacillati</taxon>
        <taxon>Actinomycetota</taxon>
        <taxon>Actinomycetes</taxon>
        <taxon>Kitasatosporales</taxon>
        <taxon>Streptomycetaceae</taxon>
        <taxon>Streptomyces</taxon>
    </lineage>
</organism>
<keyword evidence="2" id="KW-0812">Transmembrane</keyword>
<sequence length="494" mass="49953">MTRRAGRGSAGLGRSRTARWRTAVRTAVVGAVLCAAPAALPGPAATTARAATNAPDAPDAPSYAFADDVRPAPAATGTTGAVSLDPGATYRSSLAREGKAYYRLELDGTSNAYVAVTAVPSADTVLSVGDGISVSVQNTDGASCSRDTATVGASKSPQPITAWGARELLPGRGLCQKAGTYYVVVERTGVHAGSGRGDGDSGVGSGTGGEERAPSAEPWELELAPVSEPALRKAAVTRGPEAWDSATPTPPVTEPVAVRGGAGFTGATAVRQGVWSDKIVPGQTLFYEVPVDWGRQVSAAVDLGSADKDSGYVVDALDMTLYNPVRAEVKGTAVGYGGTQKSTALPPLPPVGYANRYASATSTKSLRFAGAYYLVVHLAAQVGDRFGNGPYGLTLRIRVGGRTQDGPGYAARSAPRGIFDVGAPDPEPEAAGRAGTVDASSSGTPGGGDPAMKAVAVGGIGAGSLLLTVLGVWTLTARRRAAAQMRASAQNPTA</sequence>
<feature type="region of interest" description="Disordered" evidence="1">
    <location>
        <begin position="422"/>
        <end position="448"/>
    </location>
</feature>
<feature type="region of interest" description="Disordered" evidence="1">
    <location>
        <begin position="192"/>
        <end position="217"/>
    </location>
</feature>
<evidence type="ECO:0000256" key="1">
    <source>
        <dbReference type="SAM" id="MobiDB-lite"/>
    </source>
</evidence>
<accession>A0ABU0Q331</accession>
<comment type="caution">
    <text evidence="3">The sequence shown here is derived from an EMBL/GenBank/DDBJ whole genome shotgun (WGS) entry which is preliminary data.</text>
</comment>
<dbReference type="Proteomes" id="UP001243364">
    <property type="component" value="Unassembled WGS sequence"/>
</dbReference>
<keyword evidence="2" id="KW-1133">Transmembrane helix</keyword>
<dbReference type="EMBL" id="JAUSYA010000001">
    <property type="protein sequence ID" value="MDQ0685004.1"/>
    <property type="molecule type" value="Genomic_DNA"/>
</dbReference>
<feature type="compositionally biased region" description="Gly residues" evidence="1">
    <location>
        <begin position="192"/>
        <end position="208"/>
    </location>
</feature>
<keyword evidence="4" id="KW-1185">Reference proteome</keyword>
<proteinExistence type="predicted"/>
<name>A0ABU0Q331_STRAH</name>
<keyword evidence="2" id="KW-0472">Membrane</keyword>
<reference evidence="3 4" key="1">
    <citation type="submission" date="2023-07" db="EMBL/GenBank/DDBJ databases">
        <title>Comparative genomics of wheat-associated soil bacteria to identify genetic determinants of phenazine resistance.</title>
        <authorList>
            <person name="Mouncey N."/>
        </authorList>
    </citation>
    <scope>NUCLEOTIDE SEQUENCE [LARGE SCALE GENOMIC DNA]</scope>
    <source>
        <strain evidence="3 4">W4I19-2</strain>
    </source>
</reference>
<gene>
    <name evidence="3" type="ORF">QFZ56_003967</name>
</gene>
<protein>
    <submittedName>
        <fullName evidence="3">Uncharacterized protein</fullName>
    </submittedName>
</protein>
<evidence type="ECO:0000256" key="2">
    <source>
        <dbReference type="SAM" id="Phobius"/>
    </source>
</evidence>
<evidence type="ECO:0000313" key="3">
    <source>
        <dbReference type="EMBL" id="MDQ0685004.1"/>
    </source>
</evidence>